<comment type="caution">
    <text evidence="5">The sequence shown here is derived from an EMBL/GenBank/DDBJ whole genome shotgun (WGS) entry which is preliminary data.</text>
</comment>
<dbReference type="PROSITE" id="PS51257">
    <property type="entry name" value="PROKAR_LIPOPROTEIN"/>
    <property type="match status" value="1"/>
</dbReference>
<accession>A0A5C6RIA3</accession>
<dbReference type="SUPFAM" id="SSF53187">
    <property type="entry name" value="Zn-dependent exopeptidases"/>
    <property type="match status" value="1"/>
</dbReference>
<dbReference type="OrthoDB" id="9773494at2"/>
<evidence type="ECO:0000313" key="6">
    <source>
        <dbReference type="Proteomes" id="UP000321580"/>
    </source>
</evidence>
<gene>
    <name evidence="5" type="ORF">FRY97_15350</name>
</gene>
<dbReference type="AlphaFoldDB" id="A0A5C6RIA3"/>
<dbReference type="PANTHER" id="PTHR12283">
    <property type="entry name" value="GLUTAMINYL-PEPTIDE CYCLOTRANSFERASE"/>
    <property type="match status" value="1"/>
</dbReference>
<evidence type="ECO:0000256" key="2">
    <source>
        <dbReference type="ARBA" id="ARBA00023315"/>
    </source>
</evidence>
<dbReference type="InterPro" id="IPR007484">
    <property type="entry name" value="Peptidase_M28"/>
</dbReference>
<dbReference type="RefSeq" id="WP_147168443.1">
    <property type="nucleotide sequence ID" value="NZ_VOOR01000035.1"/>
</dbReference>
<name>A0A5C6RIA3_9BACT</name>
<evidence type="ECO:0000313" key="5">
    <source>
        <dbReference type="EMBL" id="TXB62158.1"/>
    </source>
</evidence>
<dbReference type="Gene3D" id="3.40.630.10">
    <property type="entry name" value="Zn peptidases"/>
    <property type="match status" value="1"/>
</dbReference>
<dbReference type="GO" id="GO:0008270">
    <property type="term" value="F:zinc ion binding"/>
    <property type="evidence" value="ECO:0007669"/>
    <property type="project" value="TreeGrafter"/>
</dbReference>
<evidence type="ECO:0000256" key="3">
    <source>
        <dbReference type="SAM" id="SignalP"/>
    </source>
</evidence>
<keyword evidence="3" id="KW-0732">Signal</keyword>
<organism evidence="5 6">
    <name type="scientific">Phaeodactylibacter luteus</name>
    <dbReference type="NCBI Taxonomy" id="1564516"/>
    <lineage>
        <taxon>Bacteria</taxon>
        <taxon>Pseudomonadati</taxon>
        <taxon>Bacteroidota</taxon>
        <taxon>Saprospiria</taxon>
        <taxon>Saprospirales</taxon>
        <taxon>Haliscomenobacteraceae</taxon>
        <taxon>Phaeodactylibacter</taxon>
    </lineage>
</organism>
<keyword evidence="6" id="KW-1185">Reference proteome</keyword>
<feature type="chain" id="PRO_5023139518" evidence="3">
    <location>
        <begin position="27"/>
        <end position="335"/>
    </location>
</feature>
<keyword evidence="2" id="KW-0012">Acyltransferase</keyword>
<sequence length="335" mass="36848">MIIKTFLPAGLIALLALGLSSCGSGSGNESLPPPPQPAAVQVPKFERDSAYTYVARQVSFGPRVPNSEAHQQCKQWLLSTFERFGADVIAQDFEAEAYTGEVLKATNIIARYNPGAKSRIVLAAHWDSRPFADSPINEERRDEAILGADDGGSGVAVLLEVARQLQASPISIGVDIVLFDAEDYGESGGENPDTYALGSQYWSRNLHFNDGQQARYGILLDMVGAKGARFPREYFSMQFAPGLVDKVWKLAQNMGYGNYFVDEQGGAITDDHYYVNTIARIPMIDIINRAPGTQTGFGEHWHTHEDDMDIIDVRTLRAVGQVMLAILYREHNGTF</sequence>
<dbReference type="InterPro" id="IPR040234">
    <property type="entry name" value="QC/QCL"/>
</dbReference>
<dbReference type="Pfam" id="PF04389">
    <property type="entry name" value="Peptidase_M28"/>
    <property type="match status" value="1"/>
</dbReference>
<dbReference type="Proteomes" id="UP000321580">
    <property type="component" value="Unassembled WGS sequence"/>
</dbReference>
<feature type="domain" description="Peptidase M28" evidence="4">
    <location>
        <begin position="107"/>
        <end position="326"/>
    </location>
</feature>
<proteinExistence type="predicted"/>
<evidence type="ECO:0000259" key="4">
    <source>
        <dbReference type="Pfam" id="PF04389"/>
    </source>
</evidence>
<reference evidence="5 6" key="1">
    <citation type="submission" date="2019-08" db="EMBL/GenBank/DDBJ databases">
        <title>Genome of Phaeodactylibacter luteus.</title>
        <authorList>
            <person name="Bowman J.P."/>
        </authorList>
    </citation>
    <scope>NUCLEOTIDE SEQUENCE [LARGE SCALE GENOMIC DNA]</scope>
    <source>
        <strain evidence="5 6">KCTC 42180</strain>
    </source>
</reference>
<dbReference type="GO" id="GO:0016603">
    <property type="term" value="F:glutaminyl-peptide cyclotransferase activity"/>
    <property type="evidence" value="ECO:0007669"/>
    <property type="project" value="TreeGrafter"/>
</dbReference>
<feature type="signal peptide" evidence="3">
    <location>
        <begin position="1"/>
        <end position="26"/>
    </location>
</feature>
<dbReference type="PANTHER" id="PTHR12283:SF6">
    <property type="entry name" value="GLUTAMINYL-PEPTIDE CYCLOTRANSFERASE-RELATED"/>
    <property type="match status" value="1"/>
</dbReference>
<keyword evidence="1" id="KW-0808">Transferase</keyword>
<dbReference type="EMBL" id="VOOR01000035">
    <property type="protein sequence ID" value="TXB62158.1"/>
    <property type="molecule type" value="Genomic_DNA"/>
</dbReference>
<protein>
    <submittedName>
        <fullName evidence="5">M28 family peptidase</fullName>
    </submittedName>
</protein>
<evidence type="ECO:0000256" key="1">
    <source>
        <dbReference type="ARBA" id="ARBA00022679"/>
    </source>
</evidence>